<keyword evidence="1" id="KW-0812">Transmembrane</keyword>
<dbReference type="Pfam" id="PF12895">
    <property type="entry name" value="ANAPC3"/>
    <property type="match status" value="1"/>
</dbReference>
<dbReference type="Gene3D" id="1.25.40.10">
    <property type="entry name" value="Tetratricopeptide repeat domain"/>
    <property type="match status" value="1"/>
</dbReference>
<accession>A0ABT7QPI2</accession>
<keyword evidence="1" id="KW-1133">Transmembrane helix</keyword>
<dbReference type="EMBL" id="JAQIBC010000001">
    <property type="protein sequence ID" value="MDM5262687.1"/>
    <property type="molecule type" value="Genomic_DNA"/>
</dbReference>
<proteinExistence type="predicted"/>
<dbReference type="Proteomes" id="UP001169066">
    <property type="component" value="Unassembled WGS sequence"/>
</dbReference>
<dbReference type="InterPro" id="IPR011990">
    <property type="entry name" value="TPR-like_helical_dom_sf"/>
</dbReference>
<reference evidence="2" key="1">
    <citation type="submission" date="2023-01" db="EMBL/GenBank/DDBJ databases">
        <title>Sulfurovum sp. XTW-4 genome assembly.</title>
        <authorList>
            <person name="Wang J."/>
        </authorList>
    </citation>
    <scope>NUCLEOTIDE SEQUENCE</scope>
    <source>
        <strain evidence="2">XTW-4</strain>
    </source>
</reference>
<evidence type="ECO:0000256" key="1">
    <source>
        <dbReference type="SAM" id="Phobius"/>
    </source>
</evidence>
<gene>
    <name evidence="2" type="ORF">PF327_00535</name>
</gene>
<organism evidence="2 3">
    <name type="scientific">Sulfurovum xiamenensis</name>
    <dbReference type="NCBI Taxonomy" id="3019066"/>
    <lineage>
        <taxon>Bacteria</taxon>
        <taxon>Pseudomonadati</taxon>
        <taxon>Campylobacterota</taxon>
        <taxon>Epsilonproteobacteria</taxon>
        <taxon>Campylobacterales</taxon>
        <taxon>Sulfurovaceae</taxon>
        <taxon>Sulfurovum</taxon>
    </lineage>
</organism>
<dbReference type="RefSeq" id="WP_289400891.1">
    <property type="nucleotide sequence ID" value="NZ_JAQIBC010000001.1"/>
</dbReference>
<comment type="caution">
    <text evidence="2">The sequence shown here is derived from an EMBL/GenBank/DDBJ whole genome shotgun (WGS) entry which is preliminary data.</text>
</comment>
<protein>
    <submittedName>
        <fullName evidence="2">CDC27 family protein</fullName>
    </submittedName>
</protein>
<dbReference type="SUPFAM" id="SSF48452">
    <property type="entry name" value="TPR-like"/>
    <property type="match status" value="1"/>
</dbReference>
<evidence type="ECO:0000313" key="2">
    <source>
        <dbReference type="EMBL" id="MDM5262687.1"/>
    </source>
</evidence>
<name>A0ABT7QPI2_9BACT</name>
<feature type="transmembrane region" description="Helical" evidence="1">
    <location>
        <begin position="21"/>
        <end position="39"/>
    </location>
</feature>
<evidence type="ECO:0000313" key="3">
    <source>
        <dbReference type="Proteomes" id="UP001169066"/>
    </source>
</evidence>
<keyword evidence="1" id="KW-0472">Membrane</keyword>
<sequence length="245" mass="28882">MYEIKQLEDEWKRYRKKKLRPWYIGTVIFIVLTFTSIFFQTDHTINFSALKTYFEISKVNHSSEKQEESKDSATFDKMNTKETVLLNDPLEKLEVKDNMIEMADRVVKEHDKLLVDIPILDDTNEPSIEEEMAVRKNIHLEIIDSTSVSGYKDVEKRFFESHDIDDALFLAKSYYKNGNYEKAEYWALETNKLDESKEESLLIFVKSKVKLGHKNEALSILNAYLKQSDSKEAKKLLYRIQNDKL</sequence>
<keyword evidence="3" id="KW-1185">Reference proteome</keyword>